<dbReference type="KEGG" id="ote:Oter_4288"/>
<proteinExistence type="predicted"/>
<keyword evidence="4 5" id="KW-0472">Membrane</keyword>
<evidence type="ECO:0000256" key="3">
    <source>
        <dbReference type="ARBA" id="ARBA00022989"/>
    </source>
</evidence>
<dbReference type="GO" id="GO:0015134">
    <property type="term" value="F:hexuronate transmembrane transporter activity"/>
    <property type="evidence" value="ECO:0007669"/>
    <property type="project" value="TreeGrafter"/>
</dbReference>
<feature type="domain" description="Major facilitator superfamily (MFS) profile" evidence="6">
    <location>
        <begin position="19"/>
        <end position="446"/>
    </location>
</feature>
<dbReference type="Proteomes" id="UP000007013">
    <property type="component" value="Chromosome"/>
</dbReference>
<dbReference type="EMBL" id="CP001032">
    <property type="protein sequence ID" value="ACB77561.1"/>
    <property type="molecule type" value="Genomic_DNA"/>
</dbReference>
<dbReference type="AlphaFoldDB" id="B1ZP72"/>
<keyword evidence="8" id="KW-1185">Reference proteome</keyword>
<dbReference type="HOGENOM" id="CLU_001265_5_1_0"/>
<dbReference type="PANTHER" id="PTHR11662:SF285">
    <property type="entry name" value="HEXURONATE TRANSPORTER"/>
    <property type="match status" value="1"/>
</dbReference>
<feature type="transmembrane region" description="Helical" evidence="5">
    <location>
        <begin position="391"/>
        <end position="414"/>
    </location>
</feature>
<comment type="subcellular location">
    <subcellularLocation>
        <location evidence="1">Membrane</location>
        <topology evidence="1">Multi-pass membrane protein</topology>
    </subcellularLocation>
</comment>
<dbReference type="OrthoDB" id="9773404at2"/>
<evidence type="ECO:0000256" key="1">
    <source>
        <dbReference type="ARBA" id="ARBA00004141"/>
    </source>
</evidence>
<evidence type="ECO:0000313" key="8">
    <source>
        <dbReference type="Proteomes" id="UP000007013"/>
    </source>
</evidence>
<dbReference type="Gene3D" id="1.20.1250.20">
    <property type="entry name" value="MFS general substrate transporter like domains"/>
    <property type="match status" value="2"/>
</dbReference>
<dbReference type="PROSITE" id="PS50850">
    <property type="entry name" value="MFS"/>
    <property type="match status" value="1"/>
</dbReference>
<keyword evidence="3 5" id="KW-1133">Transmembrane helix</keyword>
<protein>
    <submittedName>
        <fullName evidence="7">Major facilitator superfamily MFS_1</fullName>
    </submittedName>
</protein>
<feature type="transmembrane region" description="Helical" evidence="5">
    <location>
        <begin position="259"/>
        <end position="280"/>
    </location>
</feature>
<dbReference type="InterPro" id="IPR050382">
    <property type="entry name" value="MFS_Na/Anion_cotransporter"/>
</dbReference>
<dbReference type="eggNOG" id="COG2271">
    <property type="taxonomic scope" value="Bacteria"/>
</dbReference>
<dbReference type="GO" id="GO:0016020">
    <property type="term" value="C:membrane"/>
    <property type="evidence" value="ECO:0007669"/>
    <property type="project" value="UniProtKB-SubCell"/>
</dbReference>
<feature type="transmembrane region" description="Helical" evidence="5">
    <location>
        <begin position="197"/>
        <end position="217"/>
    </location>
</feature>
<gene>
    <name evidence="7" type="ordered locus">Oter_4288</name>
</gene>
<feature type="transmembrane region" description="Helical" evidence="5">
    <location>
        <begin position="85"/>
        <end position="106"/>
    </location>
</feature>
<evidence type="ECO:0000256" key="4">
    <source>
        <dbReference type="ARBA" id="ARBA00023136"/>
    </source>
</evidence>
<dbReference type="CDD" id="cd17319">
    <property type="entry name" value="MFS_ExuT_GudP_like"/>
    <property type="match status" value="1"/>
</dbReference>
<evidence type="ECO:0000259" key="6">
    <source>
        <dbReference type="PROSITE" id="PS50850"/>
    </source>
</evidence>
<dbReference type="STRING" id="452637.Oter_4288"/>
<feature type="transmembrane region" description="Helical" evidence="5">
    <location>
        <begin position="300"/>
        <end position="317"/>
    </location>
</feature>
<feature type="transmembrane region" description="Helical" evidence="5">
    <location>
        <begin position="53"/>
        <end position="73"/>
    </location>
</feature>
<feature type="transmembrane region" description="Helical" evidence="5">
    <location>
        <begin position="118"/>
        <end position="140"/>
    </location>
</feature>
<feature type="transmembrane region" description="Helical" evidence="5">
    <location>
        <begin position="420"/>
        <end position="442"/>
    </location>
</feature>
<dbReference type="InterPro" id="IPR011701">
    <property type="entry name" value="MFS"/>
</dbReference>
<evidence type="ECO:0000256" key="5">
    <source>
        <dbReference type="SAM" id="Phobius"/>
    </source>
</evidence>
<accession>B1ZP72</accession>
<dbReference type="Pfam" id="PF07690">
    <property type="entry name" value="MFS_1"/>
    <property type="match status" value="1"/>
</dbReference>
<feature type="transmembrane region" description="Helical" evidence="5">
    <location>
        <begin position="15"/>
        <end position="32"/>
    </location>
</feature>
<evidence type="ECO:0000313" key="7">
    <source>
        <dbReference type="EMBL" id="ACB77561.1"/>
    </source>
</evidence>
<organism evidence="7 8">
    <name type="scientific">Opitutus terrae (strain DSM 11246 / JCM 15787 / PB90-1)</name>
    <dbReference type="NCBI Taxonomy" id="452637"/>
    <lineage>
        <taxon>Bacteria</taxon>
        <taxon>Pseudomonadati</taxon>
        <taxon>Verrucomicrobiota</taxon>
        <taxon>Opitutia</taxon>
        <taxon>Opitutales</taxon>
        <taxon>Opitutaceae</taxon>
        <taxon>Opitutus</taxon>
    </lineage>
</organism>
<sequence>MNPSPASTVASPGRFRWAICALLFFSVALNYIDRNIIGILKGPLSKELGWSETDYAHIASAFQFAYAFGYLFGGRLMDWIGVKRGLPFAVLLWSLAAGAHGLCSLLPANETLTLSLAWLSLGAFTVPVTVFGFMAARIALGLAEGGNFPGAIKTVAEWFPVKERALATGLFNAGTNIGAILCPFAVPRLYAAWGWPATFYVTGALGLVWLVAWLWIYENPEKHPRLSAAEREYIRSGQPATAEKKVSVPWLSLLGYRAVWAYIAASILAGPVWNIYMFFLPDFLQKNFQLDLVAVGDWTAVFYFIASFGGVAGGWLSGRLIGRGWSLNLARKLTLLCCALAVVPIFLAPSMPNVLLTVLIVGLAGSAHQGWSANLFSFVSDTMPKAAISSVVGLGGFVAYFTGGVMTEVIGLILQKTGSYASIFAAASLLYLAALLVLHLLVPRIGQPVPPAPFSSP</sequence>
<reference evidence="7 8" key="1">
    <citation type="journal article" date="2011" name="J. Bacteriol.">
        <title>Genome sequence of the verrucomicrobium Opitutus terrae PB90-1, an abundant inhabitant of rice paddy soil ecosystems.</title>
        <authorList>
            <person name="van Passel M.W."/>
            <person name="Kant R."/>
            <person name="Palva A."/>
            <person name="Copeland A."/>
            <person name="Lucas S."/>
            <person name="Lapidus A."/>
            <person name="Glavina del Rio T."/>
            <person name="Pitluck S."/>
            <person name="Goltsman E."/>
            <person name="Clum A."/>
            <person name="Sun H."/>
            <person name="Schmutz J."/>
            <person name="Larimer F.W."/>
            <person name="Land M.L."/>
            <person name="Hauser L."/>
            <person name="Kyrpides N."/>
            <person name="Mikhailova N."/>
            <person name="Richardson P.P."/>
            <person name="Janssen P.H."/>
            <person name="de Vos W.M."/>
            <person name="Smidt H."/>
        </authorList>
    </citation>
    <scope>NUCLEOTIDE SEQUENCE [LARGE SCALE GENOMIC DNA]</scope>
    <source>
        <strain evidence="8">DSM 11246 / JCM 15787 / PB90-1</strain>
    </source>
</reference>
<evidence type="ECO:0000256" key="2">
    <source>
        <dbReference type="ARBA" id="ARBA00022692"/>
    </source>
</evidence>
<dbReference type="InterPro" id="IPR020846">
    <property type="entry name" value="MFS_dom"/>
</dbReference>
<dbReference type="PANTHER" id="PTHR11662">
    <property type="entry name" value="SOLUTE CARRIER FAMILY 17"/>
    <property type="match status" value="1"/>
</dbReference>
<dbReference type="RefSeq" id="WP_012377088.1">
    <property type="nucleotide sequence ID" value="NC_010571.1"/>
</dbReference>
<dbReference type="SUPFAM" id="SSF103473">
    <property type="entry name" value="MFS general substrate transporter"/>
    <property type="match status" value="1"/>
</dbReference>
<name>B1ZP72_OPITP</name>
<dbReference type="InterPro" id="IPR036259">
    <property type="entry name" value="MFS_trans_sf"/>
</dbReference>
<keyword evidence="2 5" id="KW-0812">Transmembrane</keyword>